<keyword evidence="3" id="KW-1185">Reference proteome</keyword>
<feature type="region of interest" description="Disordered" evidence="1">
    <location>
        <begin position="17"/>
        <end position="37"/>
    </location>
</feature>
<dbReference type="EMBL" id="JABBXD010000001">
    <property type="protein sequence ID" value="MBD3584383.1"/>
    <property type="molecule type" value="Genomic_DNA"/>
</dbReference>
<dbReference type="PROSITE" id="PS51257">
    <property type="entry name" value="PROKAR_LIPOPROTEIN"/>
    <property type="match status" value="1"/>
</dbReference>
<comment type="caution">
    <text evidence="2">The sequence shown here is derived from an EMBL/GenBank/DDBJ whole genome shotgun (WGS) entry which is preliminary data.</text>
</comment>
<name>A0ABR8LGP8_9ALTE</name>
<dbReference type="RefSeq" id="WP_191021848.1">
    <property type="nucleotide sequence ID" value="NZ_JABBXD010000001.1"/>
</dbReference>
<organism evidence="2 3">
    <name type="scientific">Salinimonas profundi</name>
    <dbReference type="NCBI Taxonomy" id="2729140"/>
    <lineage>
        <taxon>Bacteria</taxon>
        <taxon>Pseudomonadati</taxon>
        <taxon>Pseudomonadota</taxon>
        <taxon>Gammaproteobacteria</taxon>
        <taxon>Alteromonadales</taxon>
        <taxon>Alteromonadaceae</taxon>
        <taxon>Alteromonas/Salinimonas group</taxon>
        <taxon>Salinimonas</taxon>
    </lineage>
</organism>
<proteinExistence type="predicted"/>
<evidence type="ECO:0000313" key="2">
    <source>
        <dbReference type="EMBL" id="MBD3584383.1"/>
    </source>
</evidence>
<sequence>MRWSILTTAFFLSACGGGGDTPSGENKGSGSPTTTPVTLTVTGDRVVDAGDSVGLAAIASDGSALAQVTWTISGADQPLAPHSQAIGFTAQDAGVITWQLDALSAQGKALSTSGEIAVSQGPAPSAVARLTHEAVELGKVSLRVDTLPDKTVDSITWQQTSGPEVDLKYSQGHSIHNDVFFQAPAVTRDTLLAFDAEVSYDDGTSGIDTVWVVVNDTPVDSDAFFPGSDLYPTSLIHAYNPQSPWKQALEECIYTATIARSCEFARLPLLGQQTDTPSTSDIMDRVLVSHDWMGEAFEQFLNSSQAGPDIINLLRATTAVVISYDIRPSFYWSATGAIYLDASNIWLTSAQRDTLNTEPDYRSGFDDELAYRTSWRYVKDGEYYYPQPGLSRANRATRSEQQLEASLTWLLYHELAHANDVFPATRWATLRGSDSPLRYANNHAMISDTLARDYPLISDRLLALAQVSYGGAQSTQTQRDYTAQDIATWFEQDNAVSMYGFYTYREDFATLFERFMMLYRMNAEADVGIFTEETIKNGELLITWAQRNRVNEPFIQPRAAFVVDQVLPAINAGQIQTQMSAPVMLPALASWRDTVAVSTSKEHVKNQTLKGLRVTGEPAFERWLPLPDEKN</sequence>
<gene>
    <name evidence="2" type="ORF">HHX48_01375</name>
</gene>
<protein>
    <recommendedName>
        <fullName evidence="4">Lipoprotein</fullName>
    </recommendedName>
</protein>
<evidence type="ECO:0008006" key="4">
    <source>
        <dbReference type="Google" id="ProtNLM"/>
    </source>
</evidence>
<reference evidence="2 3" key="1">
    <citation type="submission" date="2020-04" db="EMBL/GenBank/DDBJ databases">
        <title>Salinimonas sp. HHU 13199.</title>
        <authorList>
            <person name="Cui X."/>
            <person name="Zhang D."/>
        </authorList>
    </citation>
    <scope>NUCLEOTIDE SEQUENCE [LARGE SCALE GENOMIC DNA]</scope>
    <source>
        <strain evidence="2 3">HHU 13199</strain>
    </source>
</reference>
<dbReference type="Gene3D" id="2.60.40.3010">
    <property type="match status" value="1"/>
</dbReference>
<dbReference type="Proteomes" id="UP000624419">
    <property type="component" value="Unassembled WGS sequence"/>
</dbReference>
<evidence type="ECO:0000256" key="1">
    <source>
        <dbReference type="SAM" id="MobiDB-lite"/>
    </source>
</evidence>
<evidence type="ECO:0000313" key="3">
    <source>
        <dbReference type="Proteomes" id="UP000624419"/>
    </source>
</evidence>
<accession>A0ABR8LGP8</accession>